<dbReference type="Proteomes" id="UP000573327">
    <property type="component" value="Unassembled WGS sequence"/>
</dbReference>
<organism evidence="1 2">
    <name type="scientific">Kitasatospora gansuensis</name>
    <dbReference type="NCBI Taxonomy" id="258050"/>
    <lineage>
        <taxon>Bacteria</taxon>
        <taxon>Bacillati</taxon>
        <taxon>Actinomycetota</taxon>
        <taxon>Actinomycetes</taxon>
        <taxon>Kitasatosporales</taxon>
        <taxon>Streptomycetaceae</taxon>
        <taxon>Kitasatospora</taxon>
    </lineage>
</organism>
<evidence type="ECO:0000313" key="2">
    <source>
        <dbReference type="Proteomes" id="UP000573327"/>
    </source>
</evidence>
<gene>
    <name evidence="1" type="ORF">F4556_007055</name>
</gene>
<dbReference type="AlphaFoldDB" id="A0A7W7SJA5"/>
<accession>A0A7W7SJA5</accession>
<comment type="caution">
    <text evidence="1">The sequence shown here is derived from an EMBL/GenBank/DDBJ whole genome shotgun (WGS) entry which is preliminary data.</text>
</comment>
<protein>
    <submittedName>
        <fullName evidence="1">Uncharacterized protein</fullName>
    </submittedName>
</protein>
<name>A0A7W7SJA5_9ACTN</name>
<keyword evidence="2" id="KW-1185">Reference proteome</keyword>
<dbReference type="RefSeq" id="WP_184923531.1">
    <property type="nucleotide sequence ID" value="NZ_JACHJR010000001.1"/>
</dbReference>
<sequence>MIHQFLVDVATSGGVLGAGLELSPEEWSARLGAAPLWAGETALGLVQDYGLVEVHHLRAEEEGGWRPFGFVVRLDRGEPTPADVPSCLGEVYGTLSGPAVFEPVRAGIEAAGHVLEPYVEYDSDPAAGILRFRVPETQVGITVIDRADGRPGWSDGQISRVSLFRAGGQAIQKKTAVIRFSGRVLPQ</sequence>
<evidence type="ECO:0000313" key="1">
    <source>
        <dbReference type="EMBL" id="MBB4951520.1"/>
    </source>
</evidence>
<proteinExistence type="predicted"/>
<dbReference type="EMBL" id="JACHJR010000001">
    <property type="protein sequence ID" value="MBB4951520.1"/>
    <property type="molecule type" value="Genomic_DNA"/>
</dbReference>
<reference evidence="1 2" key="1">
    <citation type="submission" date="2020-08" db="EMBL/GenBank/DDBJ databases">
        <title>Sequencing the genomes of 1000 actinobacteria strains.</title>
        <authorList>
            <person name="Klenk H.-P."/>
        </authorList>
    </citation>
    <scope>NUCLEOTIDE SEQUENCE [LARGE SCALE GENOMIC DNA]</scope>
    <source>
        <strain evidence="1 2">DSM 44786</strain>
    </source>
</reference>